<keyword evidence="4" id="KW-1185">Reference proteome</keyword>
<dbReference type="Proteomes" id="UP000821853">
    <property type="component" value="Chromosome 4"/>
</dbReference>
<feature type="domain" description="SRR1-like" evidence="2">
    <location>
        <begin position="1"/>
        <end position="102"/>
    </location>
</feature>
<proteinExistence type="inferred from homology"/>
<dbReference type="Pfam" id="PF07985">
    <property type="entry name" value="SRR1"/>
    <property type="match status" value="1"/>
</dbReference>
<dbReference type="OrthoDB" id="551431at2759"/>
<dbReference type="EMBL" id="JABSTR010000006">
    <property type="protein sequence ID" value="KAH9373455.1"/>
    <property type="molecule type" value="Genomic_DNA"/>
</dbReference>
<evidence type="ECO:0000256" key="1">
    <source>
        <dbReference type="ARBA" id="ARBA00009856"/>
    </source>
</evidence>
<evidence type="ECO:0000259" key="2">
    <source>
        <dbReference type="Pfam" id="PF07985"/>
    </source>
</evidence>
<protein>
    <recommendedName>
        <fullName evidence="2">SRR1-like domain-containing protein</fullName>
    </recommendedName>
</protein>
<reference evidence="3 4" key="1">
    <citation type="journal article" date="2020" name="Cell">
        <title>Large-Scale Comparative Analyses of Tick Genomes Elucidate Their Genetic Diversity and Vector Capacities.</title>
        <authorList>
            <consortium name="Tick Genome and Microbiome Consortium (TIGMIC)"/>
            <person name="Jia N."/>
            <person name="Wang J."/>
            <person name="Shi W."/>
            <person name="Du L."/>
            <person name="Sun Y."/>
            <person name="Zhan W."/>
            <person name="Jiang J.F."/>
            <person name="Wang Q."/>
            <person name="Zhang B."/>
            <person name="Ji P."/>
            <person name="Bell-Sakyi L."/>
            <person name="Cui X.M."/>
            <person name="Yuan T.T."/>
            <person name="Jiang B.G."/>
            <person name="Yang W.F."/>
            <person name="Lam T.T."/>
            <person name="Chang Q.C."/>
            <person name="Ding S.J."/>
            <person name="Wang X.J."/>
            <person name="Zhu J.G."/>
            <person name="Ruan X.D."/>
            <person name="Zhao L."/>
            <person name="Wei J.T."/>
            <person name="Ye R.Z."/>
            <person name="Que T.C."/>
            <person name="Du C.H."/>
            <person name="Zhou Y.H."/>
            <person name="Cheng J.X."/>
            <person name="Dai P.F."/>
            <person name="Guo W.B."/>
            <person name="Han X.H."/>
            <person name="Huang E.J."/>
            <person name="Li L.F."/>
            <person name="Wei W."/>
            <person name="Gao Y.C."/>
            <person name="Liu J.Z."/>
            <person name="Shao H.Z."/>
            <person name="Wang X."/>
            <person name="Wang C.C."/>
            <person name="Yang T.C."/>
            <person name="Huo Q.B."/>
            <person name="Li W."/>
            <person name="Chen H.Y."/>
            <person name="Chen S.E."/>
            <person name="Zhou L.G."/>
            <person name="Ni X.B."/>
            <person name="Tian J.H."/>
            <person name="Sheng Y."/>
            <person name="Liu T."/>
            <person name="Pan Y.S."/>
            <person name="Xia L.Y."/>
            <person name="Li J."/>
            <person name="Zhao F."/>
            <person name="Cao W.C."/>
        </authorList>
    </citation>
    <scope>NUCLEOTIDE SEQUENCE [LARGE SCALE GENOMIC DNA]</scope>
    <source>
        <strain evidence="3">HaeL-2018</strain>
    </source>
</reference>
<organism evidence="3 4">
    <name type="scientific">Haemaphysalis longicornis</name>
    <name type="common">Bush tick</name>
    <dbReference type="NCBI Taxonomy" id="44386"/>
    <lineage>
        <taxon>Eukaryota</taxon>
        <taxon>Metazoa</taxon>
        <taxon>Ecdysozoa</taxon>
        <taxon>Arthropoda</taxon>
        <taxon>Chelicerata</taxon>
        <taxon>Arachnida</taxon>
        <taxon>Acari</taxon>
        <taxon>Parasitiformes</taxon>
        <taxon>Ixodida</taxon>
        <taxon>Ixodoidea</taxon>
        <taxon>Ixodidae</taxon>
        <taxon>Haemaphysalinae</taxon>
        <taxon>Haemaphysalis</taxon>
    </lineage>
</organism>
<sequence length="138" mass="15769">MGFSVLEENEEGKRSVHEPTLFYMPHCGTPLYNSVLWANWDAASLNQVLILGNSFSSMWTHKLDRALQEKCPFLFNVRPAVQEFGVANTFKYSDIFNDLALHSFNASVLSVDVWSSRVEPEYGEDDEIVLAFKEKCRV</sequence>
<accession>A0A9J6GF98</accession>
<comment type="similarity">
    <text evidence="1">Belongs to the SRR1 family.</text>
</comment>
<evidence type="ECO:0000313" key="3">
    <source>
        <dbReference type="EMBL" id="KAH9373455.1"/>
    </source>
</evidence>
<evidence type="ECO:0000313" key="4">
    <source>
        <dbReference type="Proteomes" id="UP000821853"/>
    </source>
</evidence>
<dbReference type="AlphaFoldDB" id="A0A9J6GF98"/>
<dbReference type="VEuPathDB" id="VectorBase:HLOH_063486"/>
<dbReference type="PANTHER" id="PTHR28626:SF3">
    <property type="entry name" value="SRR1-LIKE PROTEIN"/>
    <property type="match status" value="1"/>
</dbReference>
<dbReference type="InterPro" id="IPR012942">
    <property type="entry name" value="SRR1-like"/>
</dbReference>
<name>A0A9J6GF98_HAELO</name>
<dbReference type="PANTHER" id="PTHR28626">
    <property type="entry name" value="SRR1-LIKE PROTEIN"/>
    <property type="match status" value="1"/>
</dbReference>
<dbReference type="GO" id="GO:0005634">
    <property type="term" value="C:nucleus"/>
    <property type="evidence" value="ECO:0007669"/>
    <property type="project" value="TreeGrafter"/>
</dbReference>
<dbReference type="GO" id="GO:0005737">
    <property type="term" value="C:cytoplasm"/>
    <property type="evidence" value="ECO:0007669"/>
    <property type="project" value="TreeGrafter"/>
</dbReference>
<gene>
    <name evidence="3" type="ORF">HPB48_009500</name>
</gene>
<dbReference type="InterPro" id="IPR040044">
    <property type="entry name" value="SRR1L"/>
</dbReference>
<comment type="caution">
    <text evidence="3">The sequence shown here is derived from an EMBL/GenBank/DDBJ whole genome shotgun (WGS) entry which is preliminary data.</text>
</comment>
<dbReference type="OMA" id="HWFPLHK"/>